<dbReference type="PANTHER" id="PTHR43071:SF2">
    <property type="entry name" value="2-AMINO-4-HYDROXY-6-HYDROXYMETHYLDIHYDROPTERIDINE PYROPHOSPHOKINASE"/>
    <property type="match status" value="1"/>
</dbReference>
<dbReference type="GO" id="GO:0003848">
    <property type="term" value="F:2-amino-4-hydroxy-6-hydroxymethyldihydropteridine diphosphokinase activity"/>
    <property type="evidence" value="ECO:0007669"/>
    <property type="project" value="UniProtKB-EC"/>
</dbReference>
<keyword evidence="7" id="KW-0289">Folate biosynthesis</keyword>
<feature type="domain" description="7,8-dihydro-6-hydroxymethylpterin-pyrophosphokinase" evidence="8">
    <location>
        <begin position="5"/>
        <end position="130"/>
    </location>
</feature>
<evidence type="ECO:0000259" key="8">
    <source>
        <dbReference type="Pfam" id="PF01288"/>
    </source>
</evidence>
<keyword evidence="6" id="KW-0067">ATP-binding</keyword>
<dbReference type="EC" id="2.7.6.3" evidence="2"/>
<dbReference type="PANTHER" id="PTHR43071">
    <property type="entry name" value="2-AMINO-4-HYDROXY-6-HYDROXYMETHYLDIHYDROPTERIDINE PYROPHOSPHOKINASE"/>
    <property type="match status" value="1"/>
</dbReference>
<evidence type="ECO:0000256" key="5">
    <source>
        <dbReference type="ARBA" id="ARBA00022777"/>
    </source>
</evidence>
<proteinExistence type="predicted"/>
<dbReference type="InterPro" id="IPR035907">
    <property type="entry name" value="Hppk_sf"/>
</dbReference>
<keyword evidence="4" id="KW-0547">Nucleotide-binding</keyword>
<dbReference type="Proteomes" id="UP001273505">
    <property type="component" value="Unassembled WGS sequence"/>
</dbReference>
<protein>
    <recommendedName>
        <fullName evidence="2">2-amino-4-hydroxy-6-hydroxymethyldihydropteridine diphosphokinase</fullName>
        <ecNumber evidence="2">2.7.6.3</ecNumber>
    </recommendedName>
</protein>
<reference evidence="9 10" key="1">
    <citation type="submission" date="2023-11" db="EMBL/GenBank/DDBJ databases">
        <title>Gilvimarinus fulvus sp. nov., isolated from the surface of Kelp.</title>
        <authorList>
            <person name="Sun Y.Y."/>
            <person name="Gong Y."/>
            <person name="Du Z.J."/>
        </authorList>
    </citation>
    <scope>NUCLEOTIDE SEQUENCE [LARGE SCALE GENOMIC DNA]</scope>
    <source>
        <strain evidence="9 10">SDUM040013</strain>
    </source>
</reference>
<evidence type="ECO:0000256" key="1">
    <source>
        <dbReference type="ARBA" id="ARBA00005051"/>
    </source>
</evidence>
<keyword evidence="10" id="KW-1185">Reference proteome</keyword>
<dbReference type="InterPro" id="IPR000550">
    <property type="entry name" value="Hppk"/>
</dbReference>
<evidence type="ECO:0000256" key="7">
    <source>
        <dbReference type="ARBA" id="ARBA00022909"/>
    </source>
</evidence>
<evidence type="ECO:0000256" key="2">
    <source>
        <dbReference type="ARBA" id="ARBA00013253"/>
    </source>
</evidence>
<comment type="pathway">
    <text evidence="1">Cofactor biosynthesis; tetrahydrofolate biosynthesis; 2-amino-4-hydroxy-6-hydroxymethyl-7,8-dihydropteridine diphosphate from 7,8-dihydroneopterin triphosphate: step 4/4.</text>
</comment>
<dbReference type="SUPFAM" id="SSF55083">
    <property type="entry name" value="6-hydroxymethyl-7,8-dihydropterin pyrophosphokinase, HPPK"/>
    <property type="match status" value="1"/>
</dbReference>
<accession>A0ABU4RWN7</accession>
<organism evidence="9 10">
    <name type="scientific">Gilvimarinus gilvus</name>
    <dbReference type="NCBI Taxonomy" id="3058038"/>
    <lineage>
        <taxon>Bacteria</taxon>
        <taxon>Pseudomonadati</taxon>
        <taxon>Pseudomonadota</taxon>
        <taxon>Gammaproteobacteria</taxon>
        <taxon>Cellvibrionales</taxon>
        <taxon>Cellvibrionaceae</taxon>
        <taxon>Gilvimarinus</taxon>
    </lineage>
</organism>
<evidence type="ECO:0000256" key="3">
    <source>
        <dbReference type="ARBA" id="ARBA00022679"/>
    </source>
</evidence>
<dbReference type="EMBL" id="JAXAFO010000010">
    <property type="protein sequence ID" value="MDX6849283.1"/>
    <property type="molecule type" value="Genomic_DNA"/>
</dbReference>
<dbReference type="RefSeq" id="WP_302721521.1">
    <property type="nucleotide sequence ID" value="NZ_JAULRU010000319.1"/>
</dbReference>
<dbReference type="Gene3D" id="3.30.70.560">
    <property type="entry name" value="7,8-Dihydro-6-hydroxymethylpterin-pyrophosphokinase HPPK"/>
    <property type="match status" value="1"/>
</dbReference>
<evidence type="ECO:0000313" key="10">
    <source>
        <dbReference type="Proteomes" id="UP001273505"/>
    </source>
</evidence>
<evidence type="ECO:0000256" key="4">
    <source>
        <dbReference type="ARBA" id="ARBA00022741"/>
    </source>
</evidence>
<dbReference type="Pfam" id="PF01288">
    <property type="entry name" value="HPPK"/>
    <property type="match status" value="1"/>
</dbReference>
<name>A0ABU4RWN7_9GAMM</name>
<evidence type="ECO:0000313" key="9">
    <source>
        <dbReference type="EMBL" id="MDX6849283.1"/>
    </source>
</evidence>
<gene>
    <name evidence="9" type="primary">folK</name>
    <name evidence="9" type="ORF">SCD92_07915</name>
</gene>
<keyword evidence="3 9" id="KW-0808">Transferase</keyword>
<keyword evidence="5" id="KW-0418">Kinase</keyword>
<sequence length="179" mass="20015">MSRVYLSLGSNIDRYRHIAAALDALALRFGELTISTVYESEAVGFAGSNFLNLVVGIETAESLADLSQTLKQIEDANGRDRSGPKFSPRTLDIDILTYDDFCGEAGGVQLPRDEITKNAFVLLPLSELAPEQRHPVAQKTYRSLWQEYDSAQQKLWAVSFEWRGRQISQLNTARQTSDD</sequence>
<evidence type="ECO:0000256" key="6">
    <source>
        <dbReference type="ARBA" id="ARBA00022840"/>
    </source>
</evidence>
<comment type="caution">
    <text evidence="9">The sequence shown here is derived from an EMBL/GenBank/DDBJ whole genome shotgun (WGS) entry which is preliminary data.</text>
</comment>
<dbReference type="NCBIfam" id="TIGR01498">
    <property type="entry name" value="folK"/>
    <property type="match status" value="1"/>
</dbReference>
<dbReference type="CDD" id="cd00483">
    <property type="entry name" value="HPPK"/>
    <property type="match status" value="1"/>
</dbReference>